<feature type="domain" description="Carboxymuconolactone decarboxylase-like" evidence="1">
    <location>
        <begin position="40"/>
        <end position="101"/>
    </location>
</feature>
<accession>A0A2Z6DVK0</accession>
<evidence type="ECO:0000313" key="3">
    <source>
        <dbReference type="Proteomes" id="UP000262004"/>
    </source>
</evidence>
<dbReference type="InterPro" id="IPR003779">
    <property type="entry name" value="CMD-like"/>
</dbReference>
<dbReference type="PANTHER" id="PTHR35446:SF3">
    <property type="entry name" value="CMD DOMAIN-CONTAINING PROTEIN"/>
    <property type="match status" value="1"/>
</dbReference>
<dbReference type="Gene3D" id="1.20.1290.10">
    <property type="entry name" value="AhpD-like"/>
    <property type="match status" value="1"/>
</dbReference>
<dbReference type="OrthoDB" id="9808310at2"/>
<dbReference type="PANTHER" id="PTHR35446">
    <property type="entry name" value="SI:CH211-175M2.5"/>
    <property type="match status" value="1"/>
</dbReference>
<sequence length="196" mass="21559">MQFPLHTPESAPEASKPLIENSIKAFGVLPALHAIMAESPQLLEGYQKLHELFLASSLTPEEKTVVWMTVNVEHECHYCVPAHTIIAKKMGIAPEIIDALRDETPLPNERLEALRAITRELLLNRGNVSPETLARFEAAGYGPRQLLDVILGVAQKVMSNFTNHLANTPLSPAYQPYAWERRGKAATTNAATAAES</sequence>
<evidence type="ECO:0000259" key="1">
    <source>
        <dbReference type="Pfam" id="PF02627"/>
    </source>
</evidence>
<dbReference type="KEGG" id="htl:HPTL_0197"/>
<gene>
    <name evidence="2" type="ORF">HPTL_0197</name>
</gene>
<organism evidence="2 3">
    <name type="scientific">Hydrogenophilus thermoluteolus</name>
    <name type="common">Pseudomonas hydrogenothermophila</name>
    <dbReference type="NCBI Taxonomy" id="297"/>
    <lineage>
        <taxon>Bacteria</taxon>
        <taxon>Pseudomonadati</taxon>
        <taxon>Pseudomonadota</taxon>
        <taxon>Hydrogenophilia</taxon>
        <taxon>Hydrogenophilales</taxon>
        <taxon>Hydrogenophilaceae</taxon>
        <taxon>Hydrogenophilus</taxon>
    </lineage>
</organism>
<dbReference type="SUPFAM" id="SSF69118">
    <property type="entry name" value="AhpD-like"/>
    <property type="match status" value="1"/>
</dbReference>
<name>A0A2Z6DVK0_HYDTE</name>
<dbReference type="RefSeq" id="WP_119334306.1">
    <property type="nucleotide sequence ID" value="NZ_AP018558.1"/>
</dbReference>
<dbReference type="Proteomes" id="UP000262004">
    <property type="component" value="Chromosome"/>
</dbReference>
<protein>
    <recommendedName>
        <fullName evidence="1">Carboxymuconolactone decarboxylase-like domain-containing protein</fullName>
    </recommendedName>
</protein>
<evidence type="ECO:0000313" key="2">
    <source>
        <dbReference type="EMBL" id="BBD76467.1"/>
    </source>
</evidence>
<dbReference type="InterPro" id="IPR029032">
    <property type="entry name" value="AhpD-like"/>
</dbReference>
<dbReference type="GO" id="GO:0051920">
    <property type="term" value="F:peroxiredoxin activity"/>
    <property type="evidence" value="ECO:0007669"/>
    <property type="project" value="InterPro"/>
</dbReference>
<dbReference type="AlphaFoldDB" id="A0A2Z6DVK0"/>
<dbReference type="EMBL" id="AP018558">
    <property type="protein sequence ID" value="BBD76467.1"/>
    <property type="molecule type" value="Genomic_DNA"/>
</dbReference>
<keyword evidence="3" id="KW-1185">Reference proteome</keyword>
<dbReference type="Pfam" id="PF02627">
    <property type="entry name" value="CMD"/>
    <property type="match status" value="1"/>
</dbReference>
<proteinExistence type="predicted"/>
<reference evidence="2 3" key="1">
    <citation type="submission" date="2018-04" db="EMBL/GenBank/DDBJ databases">
        <title>Complete genome sequence of Hydrogenophilus thermoluteolus TH-1.</title>
        <authorList>
            <person name="Arai H."/>
        </authorList>
    </citation>
    <scope>NUCLEOTIDE SEQUENCE [LARGE SCALE GENOMIC DNA]</scope>
    <source>
        <strain evidence="2 3">TH-1</strain>
    </source>
</reference>